<protein>
    <submittedName>
        <fullName evidence="1">Uncharacterized protein</fullName>
    </submittedName>
</protein>
<dbReference type="EMBL" id="JASPKY010000007">
    <property type="protein sequence ID" value="KAK9754518.1"/>
    <property type="molecule type" value="Genomic_DNA"/>
</dbReference>
<evidence type="ECO:0000313" key="1">
    <source>
        <dbReference type="EMBL" id="KAK9754518.1"/>
    </source>
</evidence>
<proteinExistence type="predicted"/>
<accession>A0AAW1N7K9</accession>
<comment type="caution">
    <text evidence="1">The sequence shown here is derived from an EMBL/GenBank/DDBJ whole genome shotgun (WGS) entry which is preliminary data.</text>
</comment>
<evidence type="ECO:0000313" key="2">
    <source>
        <dbReference type="Proteomes" id="UP001458880"/>
    </source>
</evidence>
<name>A0AAW1N7K9_POPJA</name>
<dbReference type="Proteomes" id="UP001458880">
    <property type="component" value="Unassembled WGS sequence"/>
</dbReference>
<sequence length="97" mass="11434">MRAIAKDVLEAGNTNRVIHRASPLQSIIVWNEMHSINKIYLFFVEVKPERNKNTTLEDFSQLVHMWWSMASAARNRQEYAIYSYEQVKAYRNKLDAS</sequence>
<gene>
    <name evidence="1" type="ORF">QE152_g1268</name>
</gene>
<reference evidence="1 2" key="1">
    <citation type="journal article" date="2024" name="BMC Genomics">
        <title>De novo assembly and annotation of Popillia japonica's genome with initial clues to its potential as an invasive pest.</title>
        <authorList>
            <person name="Cucini C."/>
            <person name="Boschi S."/>
            <person name="Funari R."/>
            <person name="Cardaioli E."/>
            <person name="Iannotti N."/>
            <person name="Marturano G."/>
            <person name="Paoli F."/>
            <person name="Bruttini M."/>
            <person name="Carapelli A."/>
            <person name="Frati F."/>
            <person name="Nardi F."/>
        </authorList>
    </citation>
    <scope>NUCLEOTIDE SEQUENCE [LARGE SCALE GENOMIC DNA]</scope>
    <source>
        <strain evidence="1">DMR45628</strain>
    </source>
</reference>
<organism evidence="1 2">
    <name type="scientific">Popillia japonica</name>
    <name type="common">Japanese beetle</name>
    <dbReference type="NCBI Taxonomy" id="7064"/>
    <lineage>
        <taxon>Eukaryota</taxon>
        <taxon>Metazoa</taxon>
        <taxon>Ecdysozoa</taxon>
        <taxon>Arthropoda</taxon>
        <taxon>Hexapoda</taxon>
        <taxon>Insecta</taxon>
        <taxon>Pterygota</taxon>
        <taxon>Neoptera</taxon>
        <taxon>Endopterygota</taxon>
        <taxon>Coleoptera</taxon>
        <taxon>Polyphaga</taxon>
        <taxon>Scarabaeiformia</taxon>
        <taxon>Scarabaeidae</taxon>
        <taxon>Rutelinae</taxon>
        <taxon>Popillia</taxon>
    </lineage>
</organism>
<keyword evidence="2" id="KW-1185">Reference proteome</keyword>
<dbReference type="AlphaFoldDB" id="A0AAW1N7K9"/>